<dbReference type="InterPro" id="IPR008942">
    <property type="entry name" value="ENTH_VHS"/>
</dbReference>
<dbReference type="EMBL" id="OU466857">
    <property type="protein sequence ID" value="CAH2038545.1"/>
    <property type="molecule type" value="Genomic_DNA"/>
</dbReference>
<dbReference type="Gene3D" id="1.25.40.90">
    <property type="match status" value="1"/>
</dbReference>
<evidence type="ECO:0000256" key="1">
    <source>
        <dbReference type="ARBA" id="ARBA00004132"/>
    </source>
</evidence>
<comment type="subcellular location">
    <subcellularLocation>
        <location evidence="1">Cytoplasmic vesicle</location>
        <location evidence="1">Clathrin-coated vesicle</location>
    </subcellularLocation>
    <subcellularLocation>
        <location evidence="2">Golgi apparatus</location>
    </subcellularLocation>
</comment>
<dbReference type="Proteomes" id="UP000836841">
    <property type="component" value="Chromosome 1"/>
</dbReference>
<dbReference type="GO" id="GO:0005543">
    <property type="term" value="F:phospholipid binding"/>
    <property type="evidence" value="ECO:0007669"/>
    <property type="project" value="TreeGrafter"/>
</dbReference>
<evidence type="ECO:0000313" key="7">
    <source>
        <dbReference type="EMBL" id="CAH2038545.1"/>
    </source>
</evidence>
<name>A0AAU9RDI0_THLAR</name>
<evidence type="ECO:0000256" key="4">
    <source>
        <dbReference type="ARBA" id="ARBA00023329"/>
    </source>
</evidence>
<dbReference type="PANTHER" id="PTHR12276:SF113">
    <property type="entry name" value="ENTH_VHS FAMILY PROTEIN"/>
    <property type="match status" value="1"/>
</dbReference>
<gene>
    <name evidence="7" type="ORF">TAV2_LOCUS2202</name>
</gene>
<proteinExistence type="predicted"/>
<evidence type="ECO:0000259" key="6">
    <source>
        <dbReference type="PROSITE" id="PS50942"/>
    </source>
</evidence>
<accession>A0AAU9RDI0</accession>
<dbReference type="GO" id="GO:0006897">
    <property type="term" value="P:endocytosis"/>
    <property type="evidence" value="ECO:0007669"/>
    <property type="project" value="TreeGrafter"/>
</dbReference>
<keyword evidence="4" id="KW-0968">Cytoplasmic vesicle</keyword>
<dbReference type="AlphaFoldDB" id="A0AAU9RDI0"/>
<dbReference type="GO" id="GO:0005886">
    <property type="term" value="C:plasma membrane"/>
    <property type="evidence" value="ECO:0007669"/>
    <property type="project" value="TreeGrafter"/>
</dbReference>
<reference evidence="7 8" key="1">
    <citation type="submission" date="2022-03" db="EMBL/GenBank/DDBJ databases">
        <authorList>
            <person name="Nunn A."/>
            <person name="Chopra R."/>
            <person name="Nunn A."/>
            <person name="Contreras Garrido A."/>
        </authorList>
    </citation>
    <scope>NUCLEOTIDE SEQUENCE [LARGE SCALE GENOMIC DNA]</scope>
</reference>
<feature type="domain" description="ENTH" evidence="6">
    <location>
        <begin position="66"/>
        <end position="201"/>
    </location>
</feature>
<keyword evidence="3" id="KW-0333">Golgi apparatus</keyword>
<dbReference type="GO" id="GO:0030276">
    <property type="term" value="F:clathrin binding"/>
    <property type="evidence" value="ECO:0007669"/>
    <property type="project" value="TreeGrafter"/>
</dbReference>
<dbReference type="SUPFAM" id="SSF48464">
    <property type="entry name" value="ENTH/VHS domain"/>
    <property type="match status" value="1"/>
</dbReference>
<dbReference type="CDD" id="cd03571">
    <property type="entry name" value="ENTH"/>
    <property type="match status" value="1"/>
</dbReference>
<dbReference type="GO" id="GO:0030125">
    <property type="term" value="C:clathrin vesicle coat"/>
    <property type="evidence" value="ECO:0007669"/>
    <property type="project" value="TreeGrafter"/>
</dbReference>
<evidence type="ECO:0000256" key="3">
    <source>
        <dbReference type="ARBA" id="ARBA00023034"/>
    </source>
</evidence>
<feature type="non-terminal residue" evidence="7">
    <location>
        <position position="1"/>
    </location>
</feature>
<dbReference type="GO" id="GO:0005768">
    <property type="term" value="C:endosome"/>
    <property type="evidence" value="ECO:0007669"/>
    <property type="project" value="TreeGrafter"/>
</dbReference>
<dbReference type="Pfam" id="PF01417">
    <property type="entry name" value="ENTH"/>
    <property type="match status" value="1"/>
</dbReference>
<protein>
    <recommendedName>
        <fullName evidence="6">ENTH domain-containing protein</fullName>
    </recommendedName>
</protein>
<organism evidence="7 8">
    <name type="scientific">Thlaspi arvense</name>
    <name type="common">Field penny-cress</name>
    <dbReference type="NCBI Taxonomy" id="13288"/>
    <lineage>
        <taxon>Eukaryota</taxon>
        <taxon>Viridiplantae</taxon>
        <taxon>Streptophyta</taxon>
        <taxon>Embryophyta</taxon>
        <taxon>Tracheophyta</taxon>
        <taxon>Spermatophyta</taxon>
        <taxon>Magnoliopsida</taxon>
        <taxon>eudicotyledons</taxon>
        <taxon>Gunneridae</taxon>
        <taxon>Pentapetalae</taxon>
        <taxon>rosids</taxon>
        <taxon>malvids</taxon>
        <taxon>Brassicales</taxon>
        <taxon>Brassicaceae</taxon>
        <taxon>Thlaspideae</taxon>
        <taxon>Thlaspi</taxon>
    </lineage>
</organism>
<dbReference type="InterPro" id="IPR013809">
    <property type="entry name" value="ENTH"/>
</dbReference>
<dbReference type="GO" id="GO:0005794">
    <property type="term" value="C:Golgi apparatus"/>
    <property type="evidence" value="ECO:0007669"/>
    <property type="project" value="UniProtKB-SubCell"/>
</dbReference>
<sequence length="269" mass="31304">VYSGVVVLLTYCISDKILQLQHTYLDHTRSFIEQKHMSKLMQNPVFHELKKQASFYIKEKIKTARLAVTDVTPEELLTEEVTGSAHSSIDPRSMAVITRASFEVDQFQRIVKVLRQRMVMFDTREWRGVCNTLTMLNHLLLNGPLSVFNEFQHERQLIEDAIMTDQWIDERGYFDCGLKVRNIADKVLRLLEDDMFLKDERERNRKQSFGRIKGFGNSSFVVHSETNNERDNSFSSDHQTCENDDRAVDDHPFVEDEHNTAQLLLSSST</sequence>
<evidence type="ECO:0000256" key="2">
    <source>
        <dbReference type="ARBA" id="ARBA00004555"/>
    </source>
</evidence>
<dbReference type="PANTHER" id="PTHR12276">
    <property type="entry name" value="EPSIN/ENT-RELATED"/>
    <property type="match status" value="1"/>
</dbReference>
<evidence type="ECO:0000313" key="8">
    <source>
        <dbReference type="Proteomes" id="UP000836841"/>
    </source>
</evidence>
<evidence type="ECO:0000256" key="5">
    <source>
        <dbReference type="SAM" id="MobiDB-lite"/>
    </source>
</evidence>
<dbReference type="PROSITE" id="PS50942">
    <property type="entry name" value="ENTH"/>
    <property type="match status" value="1"/>
</dbReference>
<dbReference type="SMART" id="SM00273">
    <property type="entry name" value="ENTH"/>
    <property type="match status" value="1"/>
</dbReference>
<keyword evidence="8" id="KW-1185">Reference proteome</keyword>
<feature type="region of interest" description="Disordered" evidence="5">
    <location>
        <begin position="226"/>
        <end position="245"/>
    </location>
</feature>